<dbReference type="SUPFAM" id="SSF53335">
    <property type="entry name" value="S-adenosyl-L-methionine-dependent methyltransferases"/>
    <property type="match status" value="1"/>
</dbReference>
<accession>A0A8H4W1C2</accession>
<feature type="compositionally biased region" description="Basic residues" evidence="1">
    <location>
        <begin position="375"/>
        <end position="384"/>
    </location>
</feature>
<proteinExistence type="predicted"/>
<dbReference type="InterPro" id="IPR029178">
    <property type="entry name" value="Ecm11_C"/>
</dbReference>
<evidence type="ECO:0000256" key="1">
    <source>
        <dbReference type="SAM" id="MobiDB-lite"/>
    </source>
</evidence>
<feature type="region of interest" description="Disordered" evidence="1">
    <location>
        <begin position="527"/>
        <end position="601"/>
    </location>
</feature>
<dbReference type="PANTHER" id="PTHR14614:SF109">
    <property type="entry name" value="RIBOSOMAL LYSINE N-METHYLTRANSFERASE 5"/>
    <property type="match status" value="1"/>
</dbReference>
<feature type="compositionally biased region" description="Basic residues" evidence="1">
    <location>
        <begin position="156"/>
        <end position="168"/>
    </location>
</feature>
<feature type="domain" description="Extracellular mutant protein 11 C-terminal" evidence="2">
    <location>
        <begin position="649"/>
        <end position="782"/>
    </location>
</feature>
<evidence type="ECO:0000313" key="3">
    <source>
        <dbReference type="EMBL" id="KAF4627449.1"/>
    </source>
</evidence>
<feature type="region of interest" description="Disordered" evidence="1">
    <location>
        <begin position="146"/>
        <end position="170"/>
    </location>
</feature>
<dbReference type="GO" id="GO:0005829">
    <property type="term" value="C:cytosol"/>
    <property type="evidence" value="ECO:0007669"/>
    <property type="project" value="TreeGrafter"/>
</dbReference>
<evidence type="ECO:0000313" key="4">
    <source>
        <dbReference type="Proteomes" id="UP000566819"/>
    </source>
</evidence>
<feature type="region of interest" description="Disordered" evidence="1">
    <location>
        <begin position="368"/>
        <end position="438"/>
    </location>
</feature>
<gene>
    <name evidence="3" type="ORF">G7Y89_g10704</name>
</gene>
<comment type="caution">
    <text evidence="3">The sequence shown here is derived from an EMBL/GenBank/DDBJ whole genome shotgun (WGS) entry which is preliminary data.</text>
</comment>
<dbReference type="GO" id="GO:0008757">
    <property type="term" value="F:S-adenosylmethionine-dependent methyltransferase activity"/>
    <property type="evidence" value="ECO:0007669"/>
    <property type="project" value="UniProtKB-ARBA"/>
</dbReference>
<dbReference type="Pfam" id="PF15463">
    <property type="entry name" value="ECM11"/>
    <property type="match status" value="1"/>
</dbReference>
<dbReference type="InterPro" id="IPR019410">
    <property type="entry name" value="Methyltransf_16"/>
</dbReference>
<sequence>MAFQALLGVLGAEIESPEEESFLLFSQSIPSQNLGFVDSKATLLELTIGDRDFAIHQSPTILSSNRGGGTTGAVVWKITPLFASWVATPTNFLFKSEVLNSNSVVLELGCGISGLIGMSLSALVKSYVLTDQDYVMRILNQNITENRQDNSGSAGKSRKSTTKPKRGHSSAIITRKVDNVIARSLDWETDEVTIELAQGSEKESFDAVIACDCIYNDALIQPLVQTCIDACKLRSSGQPSGQESTICIVAQQLRSAEIFALDNNPDTHQFSIREHRDLNCFSCVIETPPPDKDFSALGTNSNGEQFPILVFSIDFPFNPKSVRPTIPIPSLIQPLRDSRTDIMSGVGNFVNNRNTPLSDRAALAAGLKISDKTKRNSNSKRINSRRTATPTNISYASNGTSANRNSFPSAQFQPNVQRQQPENEEGMFDDTMTSGFDRTRSDLETLNGYEQHTQLKQEQFENHYPQRQGYDYAGDGDSDPAGFADDGMTTYKDINMPPQPHELHHKQSQQPLRNDQQDFLRKQTDISGRFHPNAQPNVLSNLELRQIPGPTHEEDFIAEKRRESKKRHRSHPESQVESDNPRRHHEELREELPNHEDLENGVIPKGQMQEDIQMDEEHQIETPSANESPRRQSQAKFRSSQVDPRFFPDYTNEQLKSMTYADLKNESWDTIPGRGPIELPEKLRGPQVTMEQKIDFYSKTEDPVRSEFFEGLSTEEWEYAGDVIVEKMASLMQAIKASGKKKRRIMEEYEAKYEAREKAVRGKSESYDAKLKQMKHSGEGVLRRKKV</sequence>
<name>A0A8H4W1C2_9HELO</name>
<dbReference type="EMBL" id="JAAMPI010000967">
    <property type="protein sequence ID" value="KAF4627449.1"/>
    <property type="molecule type" value="Genomic_DNA"/>
</dbReference>
<feature type="region of interest" description="Disordered" evidence="1">
    <location>
        <begin position="467"/>
        <end position="514"/>
    </location>
</feature>
<reference evidence="3 4" key="1">
    <citation type="submission" date="2020-03" db="EMBL/GenBank/DDBJ databases">
        <title>Draft Genome Sequence of Cudoniella acicularis.</title>
        <authorList>
            <person name="Buettner E."/>
            <person name="Kellner H."/>
        </authorList>
    </citation>
    <scope>NUCLEOTIDE SEQUENCE [LARGE SCALE GENOMIC DNA]</scope>
    <source>
        <strain evidence="3 4">DSM 108380</strain>
    </source>
</reference>
<dbReference type="PANTHER" id="PTHR14614">
    <property type="entry name" value="HEPATOCELLULAR CARCINOMA-ASSOCIATED ANTIGEN"/>
    <property type="match status" value="1"/>
</dbReference>
<dbReference type="OrthoDB" id="2529286at2759"/>
<feature type="region of interest" description="Disordered" evidence="1">
    <location>
        <begin position="764"/>
        <end position="787"/>
    </location>
</feature>
<dbReference type="Pfam" id="PF10294">
    <property type="entry name" value="Methyltransf_16"/>
    <property type="match status" value="1"/>
</dbReference>
<dbReference type="InterPro" id="IPR029063">
    <property type="entry name" value="SAM-dependent_MTases_sf"/>
</dbReference>
<dbReference type="GO" id="GO:0032991">
    <property type="term" value="C:protein-containing complex"/>
    <property type="evidence" value="ECO:0007669"/>
    <property type="project" value="TreeGrafter"/>
</dbReference>
<feature type="compositionally biased region" description="Basic and acidic residues" evidence="1">
    <location>
        <begin position="551"/>
        <end position="562"/>
    </location>
</feature>
<protein>
    <recommendedName>
        <fullName evidence="2">Extracellular mutant protein 11 C-terminal domain-containing protein</fullName>
    </recommendedName>
</protein>
<feature type="compositionally biased region" description="Polar residues" evidence="1">
    <location>
        <begin position="388"/>
        <end position="420"/>
    </location>
</feature>
<keyword evidence="4" id="KW-1185">Reference proteome</keyword>
<dbReference type="AlphaFoldDB" id="A0A8H4W1C2"/>
<feature type="region of interest" description="Disordered" evidence="1">
    <location>
        <begin position="617"/>
        <end position="648"/>
    </location>
</feature>
<dbReference type="Proteomes" id="UP000566819">
    <property type="component" value="Unassembled WGS sequence"/>
</dbReference>
<feature type="compositionally biased region" description="Polar residues" evidence="1">
    <location>
        <begin position="621"/>
        <end position="642"/>
    </location>
</feature>
<evidence type="ECO:0000259" key="2">
    <source>
        <dbReference type="Pfam" id="PF15463"/>
    </source>
</evidence>
<organism evidence="3 4">
    <name type="scientific">Cudoniella acicularis</name>
    <dbReference type="NCBI Taxonomy" id="354080"/>
    <lineage>
        <taxon>Eukaryota</taxon>
        <taxon>Fungi</taxon>
        <taxon>Dikarya</taxon>
        <taxon>Ascomycota</taxon>
        <taxon>Pezizomycotina</taxon>
        <taxon>Leotiomycetes</taxon>
        <taxon>Helotiales</taxon>
        <taxon>Tricladiaceae</taxon>
        <taxon>Cudoniella</taxon>
    </lineage>
</organism>
<dbReference type="Gene3D" id="3.40.50.150">
    <property type="entry name" value="Vaccinia Virus protein VP39"/>
    <property type="match status" value="1"/>
</dbReference>
<feature type="compositionally biased region" description="Basic and acidic residues" evidence="1">
    <location>
        <begin position="571"/>
        <end position="598"/>
    </location>
</feature>